<evidence type="ECO:0000256" key="2">
    <source>
        <dbReference type="ARBA" id="ARBA00012180"/>
    </source>
</evidence>
<keyword evidence="5" id="KW-0540">Nuclease</keyword>
<dbReference type="InterPro" id="IPR001584">
    <property type="entry name" value="Integrase_cat-core"/>
</dbReference>
<evidence type="ECO:0000259" key="13">
    <source>
        <dbReference type="PROSITE" id="PS50994"/>
    </source>
</evidence>
<keyword evidence="6" id="KW-0255">Endonuclease</keyword>
<dbReference type="SUPFAM" id="SSF56672">
    <property type="entry name" value="DNA/RNA polymerases"/>
    <property type="match status" value="1"/>
</dbReference>
<dbReference type="InterPro" id="IPR036397">
    <property type="entry name" value="RNaseH_sf"/>
</dbReference>
<reference evidence="14" key="2">
    <citation type="submission" date="2004-05" db="EMBL/GenBank/DDBJ databases">
        <authorList>
            <person name="Volff J.-N."/>
            <person name="Lehrach H."/>
            <person name="Reinhardt R."/>
            <person name="Chourrout D."/>
        </authorList>
    </citation>
    <scope>NUCLEOTIDE SEQUENCE</scope>
</reference>
<dbReference type="GO" id="GO:0015074">
    <property type="term" value="P:DNA integration"/>
    <property type="evidence" value="ECO:0007669"/>
    <property type="project" value="InterPro"/>
</dbReference>
<gene>
    <name evidence="14" type="primary">pol</name>
</gene>
<dbReference type="Gene3D" id="3.10.10.10">
    <property type="entry name" value="HIV Type 1 Reverse Transcriptase, subunit A, domain 1"/>
    <property type="match status" value="1"/>
</dbReference>
<name>Q6GV77_OIKDI</name>
<dbReference type="Pfam" id="PF00078">
    <property type="entry name" value="RVT_1"/>
    <property type="match status" value="1"/>
</dbReference>
<dbReference type="PROSITE" id="PS50994">
    <property type="entry name" value="INTEGRASE"/>
    <property type="match status" value="1"/>
</dbReference>
<keyword evidence="4" id="KW-0548">Nucleotidyltransferase</keyword>
<keyword evidence="10" id="KW-0175">Coiled coil</keyword>
<dbReference type="PROSITE" id="PS50878">
    <property type="entry name" value="RT_POL"/>
    <property type="match status" value="1"/>
</dbReference>
<evidence type="ECO:0000256" key="6">
    <source>
        <dbReference type="ARBA" id="ARBA00022759"/>
    </source>
</evidence>
<dbReference type="PANTHER" id="PTHR37984:SF5">
    <property type="entry name" value="PROTEIN NYNRIN-LIKE"/>
    <property type="match status" value="1"/>
</dbReference>
<dbReference type="CDD" id="cd01647">
    <property type="entry name" value="RT_LTR"/>
    <property type="match status" value="1"/>
</dbReference>
<feature type="compositionally biased region" description="Polar residues" evidence="11">
    <location>
        <begin position="1160"/>
        <end position="1169"/>
    </location>
</feature>
<evidence type="ECO:0000256" key="10">
    <source>
        <dbReference type="SAM" id="Coils"/>
    </source>
</evidence>
<dbReference type="SUPFAM" id="SSF53098">
    <property type="entry name" value="Ribonuclease H-like"/>
    <property type="match status" value="1"/>
</dbReference>
<dbReference type="Gene3D" id="3.30.420.10">
    <property type="entry name" value="Ribonuclease H-like superfamily/Ribonuclease H"/>
    <property type="match status" value="1"/>
</dbReference>
<proteinExistence type="inferred from homology"/>
<evidence type="ECO:0000256" key="3">
    <source>
        <dbReference type="ARBA" id="ARBA00022679"/>
    </source>
</evidence>
<evidence type="ECO:0000256" key="8">
    <source>
        <dbReference type="ARBA" id="ARBA00022918"/>
    </source>
</evidence>
<evidence type="ECO:0000256" key="11">
    <source>
        <dbReference type="SAM" id="MobiDB-lite"/>
    </source>
</evidence>
<reference evidence="14" key="1">
    <citation type="journal article" date="2004" name="Mol. Biol. Evol.">
        <title>Retroelement dynamics and a novel type of chordate retrovirus-like element in the miniature genome of the tunicate Oikopleura dioica.</title>
        <authorList>
            <person name="Volff J.N."/>
            <person name="Lehrach H."/>
            <person name="Reinhardt R."/>
            <person name="Chourrout D."/>
        </authorList>
    </citation>
    <scope>NUCLEOTIDE SEQUENCE</scope>
</reference>
<feature type="compositionally biased region" description="Basic and acidic residues" evidence="11">
    <location>
        <begin position="1077"/>
        <end position="1086"/>
    </location>
</feature>
<dbReference type="Gene3D" id="3.30.70.270">
    <property type="match status" value="2"/>
</dbReference>
<evidence type="ECO:0000256" key="4">
    <source>
        <dbReference type="ARBA" id="ARBA00022695"/>
    </source>
</evidence>
<feature type="coiled-coil region" evidence="10">
    <location>
        <begin position="384"/>
        <end position="414"/>
    </location>
</feature>
<dbReference type="InterPro" id="IPR041373">
    <property type="entry name" value="RT_RNaseH"/>
</dbReference>
<feature type="domain" description="Integrase catalytic" evidence="13">
    <location>
        <begin position="785"/>
        <end position="940"/>
    </location>
</feature>
<dbReference type="GO" id="GO:0003676">
    <property type="term" value="F:nucleic acid binding"/>
    <property type="evidence" value="ECO:0007669"/>
    <property type="project" value="InterPro"/>
</dbReference>
<dbReference type="Gene3D" id="2.30.30.850">
    <property type="match status" value="1"/>
</dbReference>
<dbReference type="InterPro" id="IPR050951">
    <property type="entry name" value="Retrovirus_Pol_polyprotein"/>
</dbReference>
<dbReference type="GO" id="GO:0004523">
    <property type="term" value="F:RNA-DNA hybrid ribonuclease activity"/>
    <property type="evidence" value="ECO:0007669"/>
    <property type="project" value="UniProtKB-EC"/>
</dbReference>
<dbReference type="InterPro" id="IPR043502">
    <property type="entry name" value="DNA/RNA_pol_sf"/>
</dbReference>
<dbReference type="Pfam" id="PF17917">
    <property type="entry name" value="RT_RNaseH"/>
    <property type="match status" value="1"/>
</dbReference>
<keyword evidence="3" id="KW-0808">Transferase</keyword>
<organism evidence="14">
    <name type="scientific">Oikopleura dioica</name>
    <name type="common">Tunicate</name>
    <dbReference type="NCBI Taxonomy" id="34765"/>
    <lineage>
        <taxon>Eukaryota</taxon>
        <taxon>Metazoa</taxon>
        <taxon>Chordata</taxon>
        <taxon>Tunicata</taxon>
        <taxon>Appendicularia</taxon>
        <taxon>Copelata</taxon>
        <taxon>Oikopleuridae</taxon>
        <taxon>Oikopleura</taxon>
    </lineage>
</organism>
<evidence type="ECO:0000256" key="1">
    <source>
        <dbReference type="ARBA" id="ARBA00010879"/>
    </source>
</evidence>
<dbReference type="Pfam" id="PF17921">
    <property type="entry name" value="Integrase_H2C2"/>
    <property type="match status" value="1"/>
</dbReference>
<comment type="similarity">
    <text evidence="1">Belongs to the beta type-B retroviral polymerase family. HERV class-II K(HML-2) pol subfamily.</text>
</comment>
<dbReference type="InterPro" id="IPR012337">
    <property type="entry name" value="RNaseH-like_sf"/>
</dbReference>
<feature type="region of interest" description="Disordered" evidence="11">
    <location>
        <begin position="1041"/>
        <end position="1173"/>
    </location>
</feature>
<evidence type="ECO:0000259" key="12">
    <source>
        <dbReference type="PROSITE" id="PS50878"/>
    </source>
</evidence>
<dbReference type="PANTHER" id="PTHR37984">
    <property type="entry name" value="PROTEIN CBG26694"/>
    <property type="match status" value="1"/>
</dbReference>
<dbReference type="Pfam" id="PF00665">
    <property type="entry name" value="rve"/>
    <property type="match status" value="1"/>
</dbReference>
<evidence type="ECO:0000256" key="9">
    <source>
        <dbReference type="ARBA" id="ARBA00039658"/>
    </source>
</evidence>
<dbReference type="InterPro" id="IPR043128">
    <property type="entry name" value="Rev_trsase/Diguanyl_cyclase"/>
</dbReference>
<dbReference type="EC" id="3.1.26.4" evidence="2"/>
<feature type="compositionally biased region" description="Basic and acidic residues" evidence="11">
    <location>
        <begin position="1041"/>
        <end position="1054"/>
    </location>
</feature>
<evidence type="ECO:0000256" key="7">
    <source>
        <dbReference type="ARBA" id="ARBA00022801"/>
    </source>
</evidence>
<dbReference type="CDD" id="cd09274">
    <property type="entry name" value="RNase_HI_RT_Ty3"/>
    <property type="match status" value="1"/>
</dbReference>
<keyword evidence="7" id="KW-0378">Hydrolase</keyword>
<accession>Q6GV77</accession>
<protein>
    <recommendedName>
        <fullName evidence="9">Gypsy retrotransposon integrase-like protein 1</fullName>
        <ecNumber evidence="2">3.1.26.4</ecNumber>
    </recommendedName>
</protein>
<dbReference type="InterPro" id="IPR000477">
    <property type="entry name" value="RT_dom"/>
</dbReference>
<feature type="compositionally biased region" description="Basic residues" evidence="11">
    <location>
        <begin position="1061"/>
        <end position="1070"/>
    </location>
</feature>
<feature type="compositionally biased region" description="Low complexity" evidence="11">
    <location>
        <begin position="1112"/>
        <end position="1127"/>
    </location>
</feature>
<feature type="non-terminal residue" evidence="14">
    <location>
        <position position="1"/>
    </location>
</feature>
<dbReference type="GO" id="GO:0003964">
    <property type="term" value="F:RNA-directed DNA polymerase activity"/>
    <property type="evidence" value="ECO:0007669"/>
    <property type="project" value="UniProtKB-KW"/>
</dbReference>
<dbReference type="InterPro" id="IPR041588">
    <property type="entry name" value="Integrase_H2C2"/>
</dbReference>
<evidence type="ECO:0000256" key="5">
    <source>
        <dbReference type="ARBA" id="ARBA00022722"/>
    </source>
</evidence>
<feature type="domain" description="Reverse transcriptase" evidence="12">
    <location>
        <begin position="248"/>
        <end position="427"/>
    </location>
</feature>
<dbReference type="EMBL" id="AY634224">
    <property type="protein sequence ID" value="AAT48681.1"/>
    <property type="molecule type" value="Genomic_DNA"/>
</dbReference>
<keyword evidence="8" id="KW-0695">RNA-directed DNA polymerase</keyword>
<dbReference type="Gene3D" id="1.10.340.70">
    <property type="match status" value="1"/>
</dbReference>
<evidence type="ECO:0000313" key="14">
    <source>
        <dbReference type="EMBL" id="AAT48681.1"/>
    </source>
</evidence>
<sequence length="1315" mass="150312">CRIGDIVLKNCLFFIVENNCSAILGTKEMEENSISVDIGVRKIRQRNVSEALLTDGTTVKNSIKIVQKTAFFSSNAKTSENITINPKSCVNISLIPENQPTSTIYAIPEIIIKNKNIEIYPQCVKISRFQQLVTIKIGNNSVLPIFIPKNTNFCRFVEVDLCAPETGKFKEVMQELQIGEAPAKIKEELKNIIMRNIEVFAVENEKLGTTDAMAYSIDTGSAAPVASQRYKTPYYLRQEMKKIIDDNLKSGLLEPISSPWAAPVLLVRKASGKWRLVCDYRKLNAVTISNQYPLPDIDGLIDTMAASKIFSTADLFTGFHQIPCDEEAKKKVAITTEFGQYTWTAMPMGGKNAPAVFQQMMDKIFADIPKSRLAIYLDDICMHSQTFEENLRIIENVLKTLKENNLKIRAAKTEFLMKKVKFCGAVIENGKRSPNPVKTQAVRYLAEPTSKKKAASIFGLFNYFRNFIPQFATKAAPIAEAMGKTFKWGEKAKMAFNQLKNEISEYVDSLRIPNPNEGKFAIETDASEDGIGAALLYKQSPGSDFEPVAFYSMRFDTAQKNYNISEKELLAGRKAMNKWAHYLLGRSFIWFTDNSCVKWAHRIKSQKAKISKWLAEIGDFDFKTILKPSKTMGISDCLSRNFGGNIPIKMIQASEMAALQELDPDLREIANFAKIDRWPNFPDPEISKFLKWREKNAFGKNNEIGVNFPHFRAIPPKAIINDILQEYHDNSGHPGISQTLQDIEKKYFHPEMRKIVQEHIRTCLPCQVSKPNNNPIKAPLGRVDPPGQPFERFAIDLVGPLPMTDDYNRHICVSTDLFSKRVYAQPLTEKSAQQVLKAAQLDWFRNPHLPKSVLMDNGSEFSALKDFCNTAGISVKLSPAYHPQTNGEVENRNRTVKSRLRLLRNMENWDLHLPRIIHQINSAPHSVTKYSPFQVETGFSGENLGDPYKSEQVKKECDFSLIRERILDNHKSRQNDEEAHHDFKEGDLVLVKTTKIFEKGEKYKGPFKILKIRNQNLSFLLLNLESGHETTRHLSQIKRFFERENQPESPERVQTDQTPKKPNKKRRKRYIAGFLSHQKENEEPRDNLSIPPETHTSDEILEGNSDEFLTPNLTENSSTSDLSSSSEDQPENETVIRPANRTRKLDFSSSSEEEEMARITANSDDTAISTRKPRKSVSPVFHRICDLNDHALNNVIEKCEIPIKIPLLKTQSKKQYKIEQVNQWIRRNKPSWEKDDEGFYLAKFESLKIDKRTYLHMLKITEITVFAKQLGIQVQFHDRPKQEIENEICSIVKRRFPQFKFTQNGKMIIDPENFE</sequence>